<dbReference type="EMBL" id="MW390526">
    <property type="protein sequence ID" value="QQZ47026.1"/>
    <property type="molecule type" value="Genomic_DNA"/>
</dbReference>
<reference evidence="1" key="1">
    <citation type="journal article" date="2021" name="Sci. Rep.">
        <title>Antibiotic resistance plasmid composition and architecture in Escherichia coli isolates from meat.</title>
        <authorList>
            <person name="Darphorn T.S."/>
            <person name="Bel K."/>
            <person name="Koenders-van Sint Anneland B.B."/>
            <person name="Brul S."/>
            <person name="Ter Kuile B.H."/>
        </authorList>
    </citation>
    <scope>NUCLEOTIDE SEQUENCE</scope>
    <source>
        <strain evidence="1">ESBL3171</strain>
    </source>
</reference>
<accession>A0A7U1E1A3</accession>
<protein>
    <submittedName>
        <fullName evidence="1">Uncharacterized protein</fullName>
    </submittedName>
</protein>
<sequence>MSAGTVLFLLPATDIRERERLAAVVGIFYADFAVTNDVTIERPAC</sequence>
<name>A0A7U1E1A3_ECOLX</name>
<keyword evidence="1" id="KW-0614">Plasmid</keyword>
<organism evidence="1">
    <name type="scientific">Escherichia coli</name>
    <dbReference type="NCBI Taxonomy" id="562"/>
    <lineage>
        <taxon>Bacteria</taxon>
        <taxon>Pseudomonadati</taxon>
        <taxon>Pseudomonadota</taxon>
        <taxon>Gammaproteobacteria</taxon>
        <taxon>Enterobacterales</taxon>
        <taxon>Enterobacteriaceae</taxon>
        <taxon>Escherichia</taxon>
    </lineage>
</organism>
<dbReference type="AlphaFoldDB" id="A0A7U1E1A3"/>
<proteinExistence type="predicted"/>
<evidence type="ECO:0000313" key="1">
    <source>
        <dbReference type="EMBL" id="QQZ47026.1"/>
    </source>
</evidence>
<geneLocation type="plasmid" evidence="1">
    <name>pESBL3171-IncF</name>
</geneLocation>